<dbReference type="InterPro" id="IPR034457">
    <property type="entry name" value="Organic_radical-activating"/>
</dbReference>
<keyword evidence="4" id="KW-0479">Metal-binding</keyword>
<evidence type="ECO:0000259" key="7">
    <source>
        <dbReference type="PROSITE" id="PS51918"/>
    </source>
</evidence>
<keyword evidence="3" id="KW-0949">S-adenosyl-L-methionine</keyword>
<evidence type="ECO:0000256" key="3">
    <source>
        <dbReference type="ARBA" id="ARBA00022691"/>
    </source>
</evidence>
<feature type="non-terminal residue" evidence="8">
    <location>
        <position position="202"/>
    </location>
</feature>
<dbReference type="PANTHER" id="PTHR30352:SF5">
    <property type="entry name" value="PYRUVATE FORMATE-LYASE 1-ACTIVATING ENZYME"/>
    <property type="match status" value="1"/>
</dbReference>
<dbReference type="SUPFAM" id="SSF102114">
    <property type="entry name" value="Radical SAM enzymes"/>
    <property type="match status" value="1"/>
</dbReference>
<evidence type="ECO:0000256" key="4">
    <source>
        <dbReference type="ARBA" id="ARBA00022723"/>
    </source>
</evidence>
<protein>
    <recommendedName>
        <fullName evidence="7">Radical SAM core domain-containing protein</fullName>
    </recommendedName>
</protein>
<evidence type="ECO:0000313" key="8">
    <source>
        <dbReference type="EMBL" id="GAI86631.1"/>
    </source>
</evidence>
<dbReference type="SFLD" id="SFLDS00029">
    <property type="entry name" value="Radical_SAM"/>
    <property type="match status" value="1"/>
</dbReference>
<dbReference type="InterPro" id="IPR013785">
    <property type="entry name" value="Aldolase_TIM"/>
</dbReference>
<dbReference type="InterPro" id="IPR007197">
    <property type="entry name" value="rSAM"/>
</dbReference>
<dbReference type="Pfam" id="PF04055">
    <property type="entry name" value="Radical_SAM"/>
    <property type="match status" value="1"/>
</dbReference>
<dbReference type="InterPro" id="IPR058240">
    <property type="entry name" value="rSAM_sf"/>
</dbReference>
<keyword evidence="5" id="KW-0408">Iron</keyword>
<dbReference type="GO" id="GO:0051539">
    <property type="term" value="F:4 iron, 4 sulfur cluster binding"/>
    <property type="evidence" value="ECO:0007669"/>
    <property type="project" value="UniProtKB-KW"/>
</dbReference>
<dbReference type="InterPro" id="IPR027596">
    <property type="entry name" value="AmmeMemoSam_rS"/>
</dbReference>
<organism evidence="8">
    <name type="scientific">marine sediment metagenome</name>
    <dbReference type="NCBI Taxonomy" id="412755"/>
    <lineage>
        <taxon>unclassified sequences</taxon>
        <taxon>metagenomes</taxon>
        <taxon>ecological metagenomes</taxon>
    </lineage>
</organism>
<evidence type="ECO:0000256" key="2">
    <source>
        <dbReference type="ARBA" id="ARBA00022485"/>
    </source>
</evidence>
<evidence type="ECO:0000256" key="6">
    <source>
        <dbReference type="ARBA" id="ARBA00023014"/>
    </source>
</evidence>
<dbReference type="SFLD" id="SFLDG01101">
    <property type="entry name" value="Uncharacterised_Radical_SAM_Su"/>
    <property type="match status" value="1"/>
</dbReference>
<keyword evidence="2" id="KW-0004">4Fe-4S</keyword>
<reference evidence="8" key="1">
    <citation type="journal article" date="2014" name="Front. Microbiol.">
        <title>High frequency of phylogenetically diverse reductive dehalogenase-homologous genes in deep subseafloor sedimentary metagenomes.</title>
        <authorList>
            <person name="Kawai M."/>
            <person name="Futagami T."/>
            <person name="Toyoda A."/>
            <person name="Takaki Y."/>
            <person name="Nishi S."/>
            <person name="Hori S."/>
            <person name="Arai W."/>
            <person name="Tsubouchi T."/>
            <person name="Morono Y."/>
            <person name="Uchiyama I."/>
            <person name="Ito T."/>
            <person name="Fujiyama A."/>
            <person name="Inagaki F."/>
            <person name="Takami H."/>
        </authorList>
    </citation>
    <scope>NUCLEOTIDE SEQUENCE</scope>
    <source>
        <strain evidence="8">Expedition CK06-06</strain>
    </source>
</reference>
<comment type="cofactor">
    <cofactor evidence="1">
        <name>[4Fe-4S] cluster</name>
        <dbReference type="ChEBI" id="CHEBI:49883"/>
    </cofactor>
</comment>
<dbReference type="CDD" id="cd01335">
    <property type="entry name" value="Radical_SAM"/>
    <property type="match status" value="1"/>
</dbReference>
<gene>
    <name evidence="8" type="ORF">S12H4_15259</name>
</gene>
<keyword evidence="6" id="KW-0411">Iron-sulfur</keyword>
<dbReference type="PROSITE" id="PS51918">
    <property type="entry name" value="RADICAL_SAM"/>
    <property type="match status" value="1"/>
</dbReference>
<name>X1T5G9_9ZZZZ</name>
<dbReference type="PANTHER" id="PTHR30352">
    <property type="entry name" value="PYRUVATE FORMATE-LYASE-ACTIVATING ENZYME"/>
    <property type="match status" value="1"/>
</dbReference>
<dbReference type="GO" id="GO:0003824">
    <property type="term" value="F:catalytic activity"/>
    <property type="evidence" value="ECO:0007669"/>
    <property type="project" value="InterPro"/>
</dbReference>
<dbReference type="AlphaFoldDB" id="X1T5G9"/>
<accession>X1T5G9</accession>
<sequence>MAADHIEKKPLFHFFPGTYAFSLGTWGCNFHCKGCQNWEISCVDIPRGSQQLLPESEIELTKKYSCQGIAWTYNEPTIWFEYTLDSARLAKENNLYTVYVTNGYATPEALDTIGPWLDAWRVDVKGFADGFYRQLAKIPRWQGILDVTRRAKEKWDMHVEVVTNIIPTMNDDEEQLRDIATWIRDNLGELTPWHVTRFHPLH</sequence>
<dbReference type="Gene3D" id="3.20.20.70">
    <property type="entry name" value="Aldolase class I"/>
    <property type="match status" value="1"/>
</dbReference>
<evidence type="ECO:0000256" key="1">
    <source>
        <dbReference type="ARBA" id="ARBA00001966"/>
    </source>
</evidence>
<feature type="domain" description="Radical SAM core" evidence="7">
    <location>
        <begin position="13"/>
        <end position="202"/>
    </location>
</feature>
<dbReference type="GO" id="GO:0046872">
    <property type="term" value="F:metal ion binding"/>
    <property type="evidence" value="ECO:0007669"/>
    <property type="project" value="UniProtKB-KW"/>
</dbReference>
<comment type="caution">
    <text evidence="8">The sequence shown here is derived from an EMBL/GenBank/DDBJ whole genome shotgun (WGS) entry which is preliminary data.</text>
</comment>
<evidence type="ECO:0000256" key="5">
    <source>
        <dbReference type="ARBA" id="ARBA00023004"/>
    </source>
</evidence>
<proteinExistence type="predicted"/>
<dbReference type="EMBL" id="BARW01007316">
    <property type="protein sequence ID" value="GAI86631.1"/>
    <property type="molecule type" value="Genomic_DNA"/>
</dbReference>